<evidence type="ECO:0000313" key="4">
    <source>
        <dbReference type="EMBL" id="CAA9500562.1"/>
    </source>
</evidence>
<dbReference type="InterPro" id="IPR009006">
    <property type="entry name" value="Ala_racemase/Decarboxylase_C"/>
</dbReference>
<dbReference type="AlphaFoldDB" id="A0A6J4SPN7"/>
<dbReference type="PANTHER" id="PTHR43727">
    <property type="entry name" value="DIAMINOPIMELATE DECARBOXYLASE"/>
    <property type="match status" value="1"/>
</dbReference>
<evidence type="ECO:0000256" key="1">
    <source>
        <dbReference type="ARBA" id="ARBA00001933"/>
    </source>
</evidence>
<evidence type="ECO:0000259" key="3">
    <source>
        <dbReference type="Pfam" id="PF02784"/>
    </source>
</evidence>
<dbReference type="InterPro" id="IPR000183">
    <property type="entry name" value="Orn/DAP/Arg_de-COase"/>
</dbReference>
<dbReference type="InterPro" id="IPR029066">
    <property type="entry name" value="PLP-binding_barrel"/>
</dbReference>
<proteinExistence type="predicted"/>
<reference evidence="4" key="1">
    <citation type="submission" date="2020-02" db="EMBL/GenBank/DDBJ databases">
        <authorList>
            <person name="Meier V. D."/>
        </authorList>
    </citation>
    <scope>NUCLEOTIDE SEQUENCE</scope>
    <source>
        <strain evidence="4">AVDCRST_MAG85</strain>
    </source>
</reference>
<evidence type="ECO:0000256" key="2">
    <source>
        <dbReference type="ARBA" id="ARBA00022898"/>
    </source>
</evidence>
<dbReference type="InterPro" id="IPR022644">
    <property type="entry name" value="De-COase2_N"/>
</dbReference>
<dbReference type="GO" id="GO:0008836">
    <property type="term" value="F:diaminopimelate decarboxylase activity"/>
    <property type="evidence" value="ECO:0007669"/>
    <property type="project" value="TreeGrafter"/>
</dbReference>
<accession>A0A6J4SPN7</accession>
<dbReference type="PANTHER" id="PTHR43727:SF2">
    <property type="entry name" value="GROUP IV DECARBOXYLASE"/>
    <property type="match status" value="1"/>
</dbReference>
<dbReference type="SUPFAM" id="SSF50621">
    <property type="entry name" value="Alanine racemase C-terminal domain-like"/>
    <property type="match status" value="1"/>
</dbReference>
<dbReference type="EMBL" id="CADCVT010000187">
    <property type="protein sequence ID" value="CAA9500562.1"/>
    <property type="molecule type" value="Genomic_DNA"/>
</dbReference>
<dbReference type="GO" id="GO:0009089">
    <property type="term" value="P:lysine biosynthetic process via diaminopimelate"/>
    <property type="evidence" value="ECO:0007669"/>
    <property type="project" value="TreeGrafter"/>
</dbReference>
<organism evidence="4">
    <name type="scientific">uncultured Solirubrobacteraceae bacterium</name>
    <dbReference type="NCBI Taxonomy" id="1162706"/>
    <lineage>
        <taxon>Bacteria</taxon>
        <taxon>Bacillati</taxon>
        <taxon>Actinomycetota</taxon>
        <taxon>Thermoleophilia</taxon>
        <taxon>Solirubrobacterales</taxon>
        <taxon>Solirubrobacteraceae</taxon>
        <taxon>environmental samples</taxon>
    </lineage>
</organism>
<dbReference type="Gene3D" id="2.40.37.10">
    <property type="entry name" value="Lyase, Ornithine Decarboxylase, Chain A, domain 1"/>
    <property type="match status" value="1"/>
</dbReference>
<sequence length="393" mass="41959">MSADTEAVPLVPQPSEHLATAAQTVATPALIYDLDAVDEIVRRLALDVSLVPRARLNVALKACHTPAVLQRLAGLGLGCDVASVGELALASAAGFDEISATGPAFSVDDLRAFRDAGIVPDVDSMSQLRTYGDAFPGASVGLRLRIAAPEALQTRASFWEDSRFGFERLSRELLGELARHRLEVTRLHVHTGQTTPAALRFKLDYLLAIADVLPAVTTIDLGGGFFHLYVNRAAARAALSDVAARVEDWSSATGRPLDLRFEPGAAVLATSGYLVCTVRAVERHAMFGRLVTIDASAWNLAPWHRPQVVVLGGGEETEQAVLAGNTLYEGDLFGRTHGDPVELEFATCAVGDRVLVTNAGAYTMTNARRFNRIEPPPEYGLAAGVLERLEAAA</sequence>
<protein>
    <recommendedName>
        <fullName evidence="3">Orn/DAP/Arg decarboxylase 2 N-terminal domain-containing protein</fullName>
    </recommendedName>
</protein>
<name>A0A6J4SPN7_9ACTN</name>
<gene>
    <name evidence="4" type="ORF">AVDCRST_MAG85-1724</name>
</gene>
<feature type="domain" description="Orn/DAP/Arg decarboxylase 2 N-terminal" evidence="3">
    <location>
        <begin position="38"/>
        <end position="268"/>
    </location>
</feature>
<dbReference type="PRINTS" id="PR01179">
    <property type="entry name" value="ODADCRBXLASE"/>
</dbReference>
<comment type="cofactor">
    <cofactor evidence="1">
        <name>pyridoxal 5'-phosphate</name>
        <dbReference type="ChEBI" id="CHEBI:597326"/>
    </cofactor>
</comment>
<dbReference type="SUPFAM" id="SSF51419">
    <property type="entry name" value="PLP-binding barrel"/>
    <property type="match status" value="1"/>
</dbReference>
<keyword evidence="2" id="KW-0663">Pyridoxal phosphate</keyword>
<dbReference type="Pfam" id="PF02784">
    <property type="entry name" value="Orn_Arg_deC_N"/>
    <property type="match status" value="1"/>
</dbReference>
<dbReference type="Gene3D" id="3.20.20.10">
    <property type="entry name" value="Alanine racemase"/>
    <property type="match status" value="1"/>
</dbReference>